<comment type="function">
    <text evidence="1">May have a structural role to stabilize the lipid body during desiccation of the seed by preventing coalescence of the oil. Probably interacts with both lipid and phospholipid moieties of lipid bodies. May also provide recognition signals for specific lipase anchorage in lipolysis during seedling growth.</text>
</comment>
<keyword evidence="11" id="KW-1185">Reference proteome</keyword>
<feature type="region of interest" description="Disordered" evidence="9">
    <location>
        <begin position="133"/>
        <end position="175"/>
    </location>
</feature>
<dbReference type="PANTHER" id="PTHR33203">
    <property type="entry name" value="OLEOSIN"/>
    <property type="match status" value="1"/>
</dbReference>
<feature type="transmembrane region" description="Helical" evidence="10">
    <location>
        <begin position="37"/>
        <end position="62"/>
    </location>
</feature>
<dbReference type="GO" id="GO:0019915">
    <property type="term" value="P:lipid storage"/>
    <property type="evidence" value="ECO:0007669"/>
    <property type="project" value="TreeGrafter"/>
</dbReference>
<dbReference type="PANTHER" id="PTHR33203:SF44">
    <property type="entry name" value="OLEOSIN 20.3 KDA"/>
    <property type="match status" value="1"/>
</dbReference>
<dbReference type="GO" id="GO:0050826">
    <property type="term" value="P:response to freezing"/>
    <property type="evidence" value="ECO:0007669"/>
    <property type="project" value="TreeGrafter"/>
</dbReference>
<protein>
    <submittedName>
        <fullName evidence="12">Oleosin H1-like</fullName>
    </submittedName>
</protein>
<evidence type="ECO:0000256" key="10">
    <source>
        <dbReference type="SAM" id="Phobius"/>
    </source>
</evidence>
<feature type="transmembrane region" description="Helical" evidence="10">
    <location>
        <begin position="99"/>
        <end position="117"/>
    </location>
</feature>
<keyword evidence="7 10" id="KW-1133">Transmembrane helix</keyword>
<dbReference type="GO" id="GO:0010344">
    <property type="term" value="P:seed oilbody biogenesis"/>
    <property type="evidence" value="ECO:0007669"/>
    <property type="project" value="TreeGrafter"/>
</dbReference>
<feature type="transmembrane region" description="Helical" evidence="10">
    <location>
        <begin position="74"/>
        <end position="93"/>
    </location>
</feature>
<comment type="similarity">
    <text evidence="4">Belongs to the oleosin family.</text>
</comment>
<evidence type="ECO:0000256" key="6">
    <source>
        <dbReference type="ARBA" id="ARBA00022692"/>
    </source>
</evidence>
<dbReference type="OrthoDB" id="1929188at2759"/>
<dbReference type="GO" id="GO:0016020">
    <property type="term" value="C:membrane"/>
    <property type="evidence" value="ECO:0007669"/>
    <property type="project" value="UniProtKB-SubCell"/>
</dbReference>
<dbReference type="RefSeq" id="XP_027074354.1">
    <property type="nucleotide sequence ID" value="XM_027218553.2"/>
</dbReference>
<dbReference type="Proteomes" id="UP001652660">
    <property type="component" value="Chromosome 7c"/>
</dbReference>
<evidence type="ECO:0000256" key="7">
    <source>
        <dbReference type="ARBA" id="ARBA00022989"/>
    </source>
</evidence>
<evidence type="ECO:0000256" key="1">
    <source>
        <dbReference type="ARBA" id="ARBA00002582"/>
    </source>
</evidence>
<organism evidence="11 12">
    <name type="scientific">Coffea arabica</name>
    <name type="common">Arabian coffee</name>
    <dbReference type="NCBI Taxonomy" id="13443"/>
    <lineage>
        <taxon>Eukaryota</taxon>
        <taxon>Viridiplantae</taxon>
        <taxon>Streptophyta</taxon>
        <taxon>Embryophyta</taxon>
        <taxon>Tracheophyta</taxon>
        <taxon>Spermatophyta</taxon>
        <taxon>Magnoliopsida</taxon>
        <taxon>eudicotyledons</taxon>
        <taxon>Gunneridae</taxon>
        <taxon>Pentapetalae</taxon>
        <taxon>asterids</taxon>
        <taxon>lamiids</taxon>
        <taxon>Gentianales</taxon>
        <taxon>Rubiaceae</taxon>
        <taxon>Ixoroideae</taxon>
        <taxon>Gardenieae complex</taxon>
        <taxon>Bertiereae - Coffeeae clade</taxon>
        <taxon>Coffeeae</taxon>
        <taxon>Coffea</taxon>
    </lineage>
</organism>
<evidence type="ECO:0000256" key="5">
    <source>
        <dbReference type="ARBA" id="ARBA00022677"/>
    </source>
</evidence>
<evidence type="ECO:0000256" key="3">
    <source>
        <dbReference type="ARBA" id="ARBA00004502"/>
    </source>
</evidence>
<proteinExistence type="inferred from homology"/>
<feature type="compositionally biased region" description="Basic and acidic residues" evidence="9">
    <location>
        <begin position="158"/>
        <end position="175"/>
    </location>
</feature>
<evidence type="ECO:0000313" key="12">
    <source>
        <dbReference type="RefSeq" id="XP_027074354.1"/>
    </source>
</evidence>
<keyword evidence="8 10" id="KW-0472">Membrane</keyword>
<feature type="compositionally biased region" description="Basic and acidic residues" evidence="9">
    <location>
        <begin position="142"/>
        <end position="151"/>
    </location>
</feature>
<comment type="subcellular location">
    <subcellularLocation>
        <location evidence="3">Lipid droplet</location>
    </subcellularLocation>
    <subcellularLocation>
        <location evidence="2">Membrane</location>
        <topology evidence="2">Multi-pass membrane protein</topology>
    </subcellularLocation>
</comment>
<reference evidence="12" key="2">
    <citation type="submission" date="2025-08" db="UniProtKB">
        <authorList>
            <consortium name="RefSeq"/>
        </authorList>
    </citation>
    <scope>IDENTIFICATION</scope>
    <source>
        <tissue evidence="12">Leaves</tissue>
    </source>
</reference>
<keyword evidence="6 10" id="KW-0812">Transmembrane</keyword>
<dbReference type="Pfam" id="PF01277">
    <property type="entry name" value="Oleosin"/>
    <property type="match status" value="1"/>
</dbReference>
<reference evidence="11" key="1">
    <citation type="journal article" date="2025" name="Foods">
        <title>Unveiling the Microbial Signatures of Arabica Coffee Cherries: Insights into Ripeness Specific Diversity, Functional Traits, and Implications for Quality and Safety.</title>
        <authorList>
            <consortium name="RefSeq"/>
            <person name="Tenea G.N."/>
            <person name="Cifuentes V."/>
            <person name="Reyes P."/>
            <person name="Cevallos-Vallejos M."/>
        </authorList>
    </citation>
    <scope>NUCLEOTIDE SEQUENCE [LARGE SCALE GENOMIC DNA]</scope>
</reference>
<evidence type="ECO:0000256" key="4">
    <source>
        <dbReference type="ARBA" id="ARBA00010858"/>
    </source>
</evidence>
<keyword evidence="5" id="KW-0551">Lipid droplet</keyword>
<evidence type="ECO:0000313" key="11">
    <source>
        <dbReference type="Proteomes" id="UP001652660"/>
    </source>
</evidence>
<sequence length="175" mass="18632">MADRDRSPPQQLQVHHQHLGYGEGGVKTLFPQTGPSAIQVLAVVTLLPVGGTLFGLAGLTLVGTLIGLALTTPLFVICSPVLVPAVVLFGLAVTGFLSSGAFGLMGLSSLSWVLNCFRQKATEQMDDARRRMQEAAGQLGQKTKEVGERIQTKAQEPTGRDQGGREAGKYVEKFQ</sequence>
<gene>
    <name evidence="12" type="primary">LOC113698664</name>
</gene>
<dbReference type="InterPro" id="IPR000136">
    <property type="entry name" value="Oleosin"/>
</dbReference>
<dbReference type="AlphaFoldDB" id="A0A6P6T7P5"/>
<name>A0A6P6T7P5_COFAR</name>
<dbReference type="GO" id="GO:0012511">
    <property type="term" value="C:monolayer-surrounded lipid storage body"/>
    <property type="evidence" value="ECO:0007669"/>
    <property type="project" value="InterPro"/>
</dbReference>
<dbReference type="GeneID" id="113698664"/>
<evidence type="ECO:0000256" key="2">
    <source>
        <dbReference type="ARBA" id="ARBA00004141"/>
    </source>
</evidence>
<evidence type="ECO:0000256" key="8">
    <source>
        <dbReference type="ARBA" id="ARBA00023136"/>
    </source>
</evidence>
<evidence type="ECO:0000256" key="9">
    <source>
        <dbReference type="SAM" id="MobiDB-lite"/>
    </source>
</evidence>
<accession>A0A6P6T7P5</accession>